<dbReference type="Proteomes" id="UP001223144">
    <property type="component" value="Unassembled WGS sequence"/>
</dbReference>
<evidence type="ECO:0000313" key="2">
    <source>
        <dbReference type="Proteomes" id="UP001223144"/>
    </source>
</evidence>
<reference evidence="1 2" key="1">
    <citation type="submission" date="2023-04" db="EMBL/GenBank/DDBJ databases">
        <title>Streptomyces chengmaiensis sp. nov. isolated from the stem of mangrove plant in Hainan.</title>
        <authorList>
            <person name="Huang X."/>
            <person name="Zhou S."/>
            <person name="Chu X."/>
            <person name="Xie Y."/>
            <person name="Lin Y."/>
        </authorList>
    </citation>
    <scope>NUCLEOTIDE SEQUENCE [LARGE SCALE GENOMIC DNA]</scope>
    <source>
        <strain evidence="1 2">HNM0663</strain>
    </source>
</reference>
<sequence>MSGPILTFSGAHPYRPQCVLNSARAILGEVLAGPDAEALAMHIAERVTTAVDSSVCPRCSDPLAIAGAPEGWRPAGSRATTCRCIPVCETCSSWAEPMLGLLAVTGWPTDFDDGEDLTRKEIEADLIEQAKARAQTAVLEVGPEGAVLVTAEGTAPFLPLLRPHPGGWLEHGYDDTDDEQERGR</sequence>
<evidence type="ECO:0000313" key="1">
    <source>
        <dbReference type="EMBL" id="MDH2392352.1"/>
    </source>
</evidence>
<accession>A0ABT6HUG3</accession>
<keyword evidence="2" id="KW-1185">Reference proteome</keyword>
<proteinExistence type="predicted"/>
<protein>
    <submittedName>
        <fullName evidence="1">Uncharacterized protein</fullName>
    </submittedName>
</protein>
<organism evidence="1 2">
    <name type="scientific">Streptomyces chengmaiensis</name>
    <dbReference type="NCBI Taxonomy" id="3040919"/>
    <lineage>
        <taxon>Bacteria</taxon>
        <taxon>Bacillati</taxon>
        <taxon>Actinomycetota</taxon>
        <taxon>Actinomycetes</taxon>
        <taxon>Kitasatosporales</taxon>
        <taxon>Streptomycetaceae</taxon>
        <taxon>Streptomyces</taxon>
    </lineage>
</organism>
<dbReference type="EMBL" id="JARWBG010000040">
    <property type="protein sequence ID" value="MDH2392352.1"/>
    <property type="molecule type" value="Genomic_DNA"/>
</dbReference>
<gene>
    <name evidence="1" type="ORF">QCN29_26955</name>
</gene>
<name>A0ABT6HUG3_9ACTN</name>
<dbReference type="RefSeq" id="WP_279931409.1">
    <property type="nucleotide sequence ID" value="NZ_JARWBG010000040.1"/>
</dbReference>
<comment type="caution">
    <text evidence="1">The sequence shown here is derived from an EMBL/GenBank/DDBJ whole genome shotgun (WGS) entry which is preliminary data.</text>
</comment>